<gene>
    <name evidence="1" type="primary">Nfu_g_1_025546</name>
</gene>
<proteinExistence type="predicted"/>
<evidence type="ECO:0000313" key="1">
    <source>
        <dbReference type="EMBL" id="SBQ84709.1"/>
    </source>
</evidence>
<feature type="non-terminal residue" evidence="1">
    <location>
        <position position="1"/>
    </location>
</feature>
<organism evidence="1">
    <name type="scientific">Nothobranchius korthausae</name>
    <dbReference type="NCBI Taxonomy" id="1143690"/>
    <lineage>
        <taxon>Eukaryota</taxon>
        <taxon>Metazoa</taxon>
        <taxon>Chordata</taxon>
        <taxon>Craniata</taxon>
        <taxon>Vertebrata</taxon>
        <taxon>Euteleostomi</taxon>
        <taxon>Actinopterygii</taxon>
        <taxon>Neopterygii</taxon>
        <taxon>Teleostei</taxon>
        <taxon>Neoteleostei</taxon>
        <taxon>Acanthomorphata</taxon>
        <taxon>Ovalentaria</taxon>
        <taxon>Atherinomorphae</taxon>
        <taxon>Cyprinodontiformes</taxon>
        <taxon>Nothobranchiidae</taxon>
        <taxon>Nothobranchius</taxon>
    </lineage>
</organism>
<name>A0A1A8HQ11_9TELE</name>
<dbReference type="AlphaFoldDB" id="A0A1A8HQ11"/>
<sequence length="49" mass="5648">NQRDIIRRKQDLQQCAAYHKSVVESVISLAVTCWGSSVRARYVRRLDTA</sequence>
<reference evidence="1" key="2">
    <citation type="submission" date="2016-06" db="EMBL/GenBank/DDBJ databases">
        <title>The genome of a short-lived fish provides insights into sex chromosome evolution and the genetic control of aging.</title>
        <authorList>
            <person name="Reichwald K."/>
            <person name="Felder M."/>
            <person name="Petzold A."/>
            <person name="Koch P."/>
            <person name="Groth M."/>
            <person name="Platzer M."/>
        </authorList>
    </citation>
    <scope>NUCLEOTIDE SEQUENCE</scope>
    <source>
        <tissue evidence="1">Brain</tissue>
    </source>
</reference>
<dbReference type="EMBL" id="HAEC01016488">
    <property type="protein sequence ID" value="SBQ84709.1"/>
    <property type="molecule type" value="Transcribed_RNA"/>
</dbReference>
<reference evidence="1" key="1">
    <citation type="submission" date="2016-05" db="EMBL/GenBank/DDBJ databases">
        <authorList>
            <person name="Lavstsen T."/>
            <person name="Jespersen J.S."/>
        </authorList>
    </citation>
    <scope>NUCLEOTIDE SEQUENCE</scope>
    <source>
        <tissue evidence="1">Brain</tissue>
    </source>
</reference>
<protein>
    <submittedName>
        <fullName evidence="1">Uncharacterized protein</fullName>
    </submittedName>
</protein>
<accession>A0A1A8HQ11</accession>
<feature type="non-terminal residue" evidence="1">
    <location>
        <position position="49"/>
    </location>
</feature>